<keyword evidence="2" id="KW-0812">Transmembrane</keyword>
<reference evidence="3" key="1">
    <citation type="submission" date="2022-12" db="EMBL/GenBank/DDBJ databases">
        <authorList>
            <person name="Petersen C."/>
        </authorList>
    </citation>
    <scope>NUCLEOTIDE SEQUENCE</scope>
    <source>
        <strain evidence="3">IBT 21472</strain>
    </source>
</reference>
<name>A0A9W9Q3W5_9EURO</name>
<evidence type="ECO:0000256" key="2">
    <source>
        <dbReference type="SAM" id="Phobius"/>
    </source>
</evidence>
<organism evidence="3 4">
    <name type="scientific">Penicillium atrosanguineum</name>
    <dbReference type="NCBI Taxonomy" id="1132637"/>
    <lineage>
        <taxon>Eukaryota</taxon>
        <taxon>Fungi</taxon>
        <taxon>Dikarya</taxon>
        <taxon>Ascomycota</taxon>
        <taxon>Pezizomycotina</taxon>
        <taxon>Eurotiomycetes</taxon>
        <taxon>Eurotiomycetidae</taxon>
        <taxon>Eurotiales</taxon>
        <taxon>Aspergillaceae</taxon>
        <taxon>Penicillium</taxon>
    </lineage>
</organism>
<accession>A0A9W9Q3W5</accession>
<reference evidence="3" key="2">
    <citation type="journal article" date="2023" name="IMA Fungus">
        <title>Comparative genomic study of the Penicillium genus elucidates a diverse pangenome and 15 lateral gene transfer events.</title>
        <authorList>
            <person name="Petersen C."/>
            <person name="Sorensen T."/>
            <person name="Nielsen M.R."/>
            <person name="Sondergaard T.E."/>
            <person name="Sorensen J.L."/>
            <person name="Fitzpatrick D.A."/>
            <person name="Frisvad J.C."/>
            <person name="Nielsen K.L."/>
        </authorList>
    </citation>
    <scope>NUCLEOTIDE SEQUENCE</scope>
    <source>
        <strain evidence="3">IBT 21472</strain>
    </source>
</reference>
<feature type="region of interest" description="Disordered" evidence="1">
    <location>
        <begin position="129"/>
        <end position="174"/>
    </location>
</feature>
<gene>
    <name evidence="3" type="ORF">N7476_002459</name>
</gene>
<comment type="caution">
    <text evidence="3">The sequence shown here is derived from an EMBL/GenBank/DDBJ whole genome shotgun (WGS) entry which is preliminary data.</text>
</comment>
<proteinExistence type="predicted"/>
<protein>
    <submittedName>
        <fullName evidence="3">Uncharacterized protein</fullName>
    </submittedName>
</protein>
<dbReference type="OrthoDB" id="3453456at2759"/>
<dbReference type="AlphaFoldDB" id="A0A9W9Q3W5"/>
<sequence length="174" mass="19481">MSHMPVNTDPPKQKSTGMSRRWPLGFFLAAIVSFIVGGALVGVWISNASDCFGDSSYYDYSEDDLNCTSKQNGEFYAALAFLIIGAACKFIGWILLIMYCVKRRRSHREAAASMYYTIPMDAQYQPHGPHGGQPPYMPTQYPPQYPAQESYPMHPDSAYQSPAYNSKELPAHYA</sequence>
<feature type="transmembrane region" description="Helical" evidence="2">
    <location>
        <begin position="21"/>
        <end position="45"/>
    </location>
</feature>
<evidence type="ECO:0000313" key="4">
    <source>
        <dbReference type="Proteomes" id="UP001147746"/>
    </source>
</evidence>
<feature type="transmembrane region" description="Helical" evidence="2">
    <location>
        <begin position="75"/>
        <end position="101"/>
    </location>
</feature>
<keyword evidence="4" id="KW-1185">Reference proteome</keyword>
<feature type="compositionally biased region" description="Pro residues" evidence="1">
    <location>
        <begin position="135"/>
        <end position="145"/>
    </location>
</feature>
<keyword evidence="2" id="KW-1133">Transmembrane helix</keyword>
<dbReference type="EMBL" id="JAPZBO010000002">
    <property type="protein sequence ID" value="KAJ5323859.1"/>
    <property type="molecule type" value="Genomic_DNA"/>
</dbReference>
<evidence type="ECO:0000256" key="1">
    <source>
        <dbReference type="SAM" id="MobiDB-lite"/>
    </source>
</evidence>
<keyword evidence="2" id="KW-0472">Membrane</keyword>
<dbReference type="Proteomes" id="UP001147746">
    <property type="component" value="Unassembled WGS sequence"/>
</dbReference>
<evidence type="ECO:0000313" key="3">
    <source>
        <dbReference type="EMBL" id="KAJ5323859.1"/>
    </source>
</evidence>